<dbReference type="Proteomes" id="UP000630718">
    <property type="component" value="Unassembled WGS sequence"/>
</dbReference>
<dbReference type="Pfam" id="PF14280">
    <property type="entry name" value="DUF4365"/>
    <property type="match status" value="1"/>
</dbReference>
<gene>
    <name evidence="3" type="ORF">GCM10018772_71070</name>
</gene>
<accession>A0A919EBU6</accession>
<dbReference type="InterPro" id="IPR025375">
    <property type="entry name" value="DUF4365"/>
</dbReference>
<sequence length="979" mass="106143">MGMRASEQEQTGGAGVSRVIADFTDLGWGPSENTRHDLGIDLFLQVRDERRFDRNILMAAQVKSGPSYFNAPTSDDQGACTGWWYAESDARHFEDWVQHALPHLLVMHDDATRTSYWAHVTKEAIQSTGDGFKIHVPIHQKVELGNREKLLEVAASTKQQPALQGTSFAAGAKAVAPGRALRHALLTPRLIAPHRNTGYERILAPEEAIALITQGRVQDLQWYIEKDSNPDLAAADSGSRLWEWRFFSAYYSAVMDADIQPLLDLAAAACPAPMTPGKRRRKQRTEQAHRIAACVVTSAVFLTAAERLTEAETLLEAAGEDLLPIDQAWVLMHRAIVMSERGDLDTSRRLAAAALRTVALDLDDVTAAAIGASAADFLFRTSGREAKNLGATMTAVDTAASWWRSQSVAWALEEHEEKAFRAWGEGEDPGTWPSAEAQNRLLSAWLSASLAGTRGPSAAALAQRARHEIIEHEAAWRSDAATEVSVRDSQPRQTPTSTHARGLEDTLDELRRFGCTKTLQTAVQRLWAAGPASPVQAVVQRSVTAPWTHTNAPAKLALLRHAGDLLTPELADQAGRHCLTVLEDPEPFAQRVRPWFSIDHYTHRALWRVLSAACDAVHAETADVLLRSLPDRPGEPAETDLIKLAAHLRPSAVTAFSGQLRTAATDHSSPAMSAALLGVLIAGGDSAAEAELLRRTEAGDIDAIGEVRSPADLSPRTGKRVIDLAASHCRQQLDEAHQNRWGLGGWDWARLLTLCNFFFPEHACWDPIIDIVLDHQVAQEHKAGAVRALTTRADQLPAPVATRLQAAFETGLPTIRGVPGLLDEAGDLTEASFALGLALGAVDSTTALQRILTWLRGSASQRQSAARLVSALSHHADEPIIQGTLVALTGDPQYQVRAAAAFSLTRGLQDNPPLAVTTAITTATNEPGCRVPLAVAHALDNTRALETHHTLRSALQQHMSALVRSAANPPAIPLFDVEQ</sequence>
<name>A0A919EBU6_9ACTN</name>
<evidence type="ECO:0000313" key="4">
    <source>
        <dbReference type="Proteomes" id="UP000630718"/>
    </source>
</evidence>
<comment type="caution">
    <text evidence="3">The sequence shown here is derived from an EMBL/GenBank/DDBJ whole genome shotgun (WGS) entry which is preliminary data.</text>
</comment>
<reference evidence="3" key="2">
    <citation type="submission" date="2020-09" db="EMBL/GenBank/DDBJ databases">
        <authorList>
            <person name="Sun Q."/>
            <person name="Ohkuma M."/>
        </authorList>
    </citation>
    <scope>NUCLEOTIDE SEQUENCE</scope>
    <source>
        <strain evidence="3">JCM 4477</strain>
    </source>
</reference>
<evidence type="ECO:0000313" key="3">
    <source>
        <dbReference type="EMBL" id="GHF35511.1"/>
    </source>
</evidence>
<dbReference type="AlphaFoldDB" id="A0A919EBU6"/>
<organism evidence="3 4">
    <name type="scientific">Streptomyces fumanus</name>
    <dbReference type="NCBI Taxonomy" id="67302"/>
    <lineage>
        <taxon>Bacteria</taxon>
        <taxon>Bacillati</taxon>
        <taxon>Actinomycetota</taxon>
        <taxon>Actinomycetes</taxon>
        <taxon>Kitasatosporales</taxon>
        <taxon>Streptomycetaceae</taxon>
        <taxon>Streptomyces</taxon>
    </lineage>
</organism>
<proteinExistence type="predicted"/>
<evidence type="ECO:0000259" key="2">
    <source>
        <dbReference type="Pfam" id="PF14280"/>
    </source>
</evidence>
<dbReference type="EMBL" id="BNBI01000028">
    <property type="protein sequence ID" value="GHF35511.1"/>
    <property type="molecule type" value="Genomic_DNA"/>
</dbReference>
<feature type="region of interest" description="Disordered" evidence="1">
    <location>
        <begin position="480"/>
        <end position="500"/>
    </location>
</feature>
<protein>
    <recommendedName>
        <fullName evidence="2">DUF4365 domain-containing protein</fullName>
    </recommendedName>
</protein>
<evidence type="ECO:0000256" key="1">
    <source>
        <dbReference type="SAM" id="MobiDB-lite"/>
    </source>
</evidence>
<reference evidence="3" key="1">
    <citation type="journal article" date="2014" name="Int. J. Syst. Evol. Microbiol.">
        <title>Complete genome sequence of Corynebacterium casei LMG S-19264T (=DSM 44701T), isolated from a smear-ripened cheese.</title>
        <authorList>
            <consortium name="US DOE Joint Genome Institute (JGI-PGF)"/>
            <person name="Walter F."/>
            <person name="Albersmeier A."/>
            <person name="Kalinowski J."/>
            <person name="Ruckert C."/>
        </authorList>
    </citation>
    <scope>NUCLEOTIDE SEQUENCE</scope>
    <source>
        <strain evidence="3">JCM 4477</strain>
    </source>
</reference>
<feature type="domain" description="DUF4365" evidence="2">
    <location>
        <begin position="15"/>
        <end position="151"/>
    </location>
</feature>
<keyword evidence="4" id="KW-1185">Reference proteome</keyword>